<feature type="transmembrane region" description="Helical" evidence="1">
    <location>
        <begin position="167"/>
        <end position="190"/>
    </location>
</feature>
<sequence>MACRNWEQEYKKNKKIIGEMLLTSPNAEPLLATLVLATAGAAACAGVGGALVRRQRLWAWAWRRRSAKPKSNPSRNSKPNLKPAFPLIHPSATNTNINTNNNTTTVTTATATPAAVAAAVAATAIVPFSSSLFVNTASVTASPSNALEAGPESIVDSSNDNNGRQSLHLLAVLLVAESLYALLVAVLCVLPRTLYDADINPDYEPLSISDSVAVVLAFLAYLLLLVIFSANTLFALAKFCCISNADVDWTYLPYAIPQLWGEINLQTVMLFVGLLYLVLSAIAICFLYENSFFTIIAKYEISDVESVLTFTSQPERNDNDLDVTDFNGDVDHIDGNDSEKILIFDVHNHSVAFFPAISVEGDIQKKPTSSLPVTIPFPLPPQESAHIEWQQQQQKRRLEPSTSTFDLIPLPPRLDQVGAKDVNIKRSLRSHEINENIILDNDTEVENQNIRRTSISLKETDIYDDNPVRREHWALMKHAIVASAFVAFHVPSIVSVFVAIFVVGVADDSALLASLRCLPALGTLCAPIAVLVGIEEAREAVWCDCLALARVCRIVRSTNGNDISDCGGSVARKQKQSNSNYWADGSINVYPSSNSVQKYYGKFSIRVFRKTQALQMSNNSSLGEFELLFDSSHSGAGIAVIGAMLNACVLVSLVRHWRELNSKNSGNTNDNNLKNNNISESSSRTNIVFIVVVMLGVSMLHGITIGMLDEFWVQTAITEWTEDAPGVLDTLSTAIALSSLSYLLLTTLFSANLLLALERHCVVRYKHPIPRRLVIAVFVLGLCFAALFAAAFAIAPDGASWTFLPLTKPCTWDPELEVCTLSTSQAIIFSIGLSYFPLATIATCAIYENTYFLIATVFDVPPPDLVQNTSRTIDEIINNQSARNPIIQNNIKIQKAALVRCVLMSIGLVIFYLPTIALIFASIASETIALNIATNNNLVATITILPSLDPLWTPFVILAFQNDIWTVFLDDLAGIGHFIAVIFCVSSRTENHPQSFQQRKQPWRRRKLLIGDTVADKNNANINPNEAKDDVEMNIL</sequence>
<feature type="transmembrane region" description="Helical" evidence="1">
    <location>
        <begin position="211"/>
        <end position="230"/>
    </location>
</feature>
<evidence type="ECO:0000313" key="3">
    <source>
        <dbReference type="Proteomes" id="UP001211907"/>
    </source>
</evidence>
<protein>
    <submittedName>
        <fullName evidence="2">Uncharacterized protein</fullName>
    </submittedName>
</protein>
<proteinExistence type="predicted"/>
<reference evidence="2" key="1">
    <citation type="submission" date="2020-05" db="EMBL/GenBank/DDBJ databases">
        <title>Phylogenomic resolution of chytrid fungi.</title>
        <authorList>
            <person name="Stajich J.E."/>
            <person name="Amses K."/>
            <person name="Simmons R."/>
            <person name="Seto K."/>
            <person name="Myers J."/>
            <person name="Bonds A."/>
            <person name="Quandt C.A."/>
            <person name="Barry K."/>
            <person name="Liu P."/>
            <person name="Grigoriev I."/>
            <person name="Longcore J.E."/>
            <person name="James T.Y."/>
        </authorList>
    </citation>
    <scope>NUCLEOTIDE SEQUENCE</scope>
    <source>
        <strain evidence="2">JEL0513</strain>
    </source>
</reference>
<feature type="transmembrane region" description="Helical" evidence="1">
    <location>
        <begin position="30"/>
        <end position="52"/>
    </location>
</feature>
<dbReference type="Proteomes" id="UP001211907">
    <property type="component" value="Unassembled WGS sequence"/>
</dbReference>
<evidence type="ECO:0000256" key="1">
    <source>
        <dbReference type="SAM" id="Phobius"/>
    </source>
</evidence>
<feature type="transmembrane region" description="Helical" evidence="1">
    <location>
        <begin position="735"/>
        <end position="757"/>
    </location>
</feature>
<feature type="transmembrane region" description="Helical" evidence="1">
    <location>
        <begin position="114"/>
        <end position="134"/>
    </location>
</feature>
<organism evidence="2 3">
    <name type="scientific">Physocladia obscura</name>
    <dbReference type="NCBI Taxonomy" id="109957"/>
    <lineage>
        <taxon>Eukaryota</taxon>
        <taxon>Fungi</taxon>
        <taxon>Fungi incertae sedis</taxon>
        <taxon>Chytridiomycota</taxon>
        <taxon>Chytridiomycota incertae sedis</taxon>
        <taxon>Chytridiomycetes</taxon>
        <taxon>Chytridiales</taxon>
        <taxon>Chytriomycetaceae</taxon>
        <taxon>Physocladia</taxon>
    </lineage>
</organism>
<feature type="transmembrane region" description="Helical" evidence="1">
    <location>
        <begin position="268"/>
        <end position="288"/>
    </location>
</feature>
<keyword evidence="1" id="KW-0472">Membrane</keyword>
<keyword evidence="3" id="KW-1185">Reference proteome</keyword>
<keyword evidence="1" id="KW-0812">Transmembrane</keyword>
<dbReference type="EMBL" id="JADGJH010000193">
    <property type="protein sequence ID" value="KAJ3134358.1"/>
    <property type="molecule type" value="Genomic_DNA"/>
</dbReference>
<gene>
    <name evidence="2" type="ORF">HK100_003662</name>
</gene>
<name>A0AAD5XGX3_9FUNG</name>
<dbReference type="AlphaFoldDB" id="A0AAD5XGX3"/>
<keyword evidence="1" id="KW-1133">Transmembrane helix</keyword>
<feature type="transmembrane region" description="Helical" evidence="1">
    <location>
        <begin position="897"/>
        <end position="921"/>
    </location>
</feature>
<comment type="caution">
    <text evidence="2">The sequence shown here is derived from an EMBL/GenBank/DDBJ whole genome shotgun (WGS) entry which is preliminary data.</text>
</comment>
<feature type="transmembrane region" description="Helical" evidence="1">
    <location>
        <begin position="773"/>
        <end position="795"/>
    </location>
</feature>
<feature type="transmembrane region" description="Helical" evidence="1">
    <location>
        <begin position="479"/>
        <end position="506"/>
    </location>
</feature>
<evidence type="ECO:0000313" key="2">
    <source>
        <dbReference type="EMBL" id="KAJ3134358.1"/>
    </source>
</evidence>
<feature type="transmembrane region" description="Helical" evidence="1">
    <location>
        <begin position="687"/>
        <end position="708"/>
    </location>
</feature>
<feature type="transmembrane region" description="Helical" evidence="1">
    <location>
        <begin position="826"/>
        <end position="847"/>
    </location>
</feature>
<accession>A0AAD5XGX3</accession>